<reference evidence="1 2" key="1">
    <citation type="submission" date="2019-05" db="EMBL/GenBank/DDBJ databases">
        <title>Another draft genome of Portunus trituberculatus and its Hox gene families provides insights of decapod evolution.</title>
        <authorList>
            <person name="Jeong J.-H."/>
            <person name="Song I."/>
            <person name="Kim S."/>
            <person name="Choi T."/>
            <person name="Kim D."/>
            <person name="Ryu S."/>
            <person name="Kim W."/>
        </authorList>
    </citation>
    <scope>NUCLEOTIDE SEQUENCE [LARGE SCALE GENOMIC DNA]</scope>
    <source>
        <tissue evidence="1">Muscle</tissue>
    </source>
</reference>
<keyword evidence="2" id="KW-1185">Reference proteome</keyword>
<protein>
    <submittedName>
        <fullName evidence="1">Uncharacterized protein</fullName>
    </submittedName>
</protein>
<comment type="caution">
    <text evidence="1">The sequence shown here is derived from an EMBL/GenBank/DDBJ whole genome shotgun (WGS) entry which is preliminary data.</text>
</comment>
<name>A0A5B7DU30_PORTR</name>
<dbReference type="EMBL" id="VSRR010001377">
    <property type="protein sequence ID" value="MPC24805.1"/>
    <property type="molecule type" value="Genomic_DNA"/>
</dbReference>
<dbReference type="Proteomes" id="UP000324222">
    <property type="component" value="Unassembled WGS sequence"/>
</dbReference>
<organism evidence="1 2">
    <name type="scientific">Portunus trituberculatus</name>
    <name type="common">Swimming crab</name>
    <name type="synonym">Neptunus trituberculatus</name>
    <dbReference type="NCBI Taxonomy" id="210409"/>
    <lineage>
        <taxon>Eukaryota</taxon>
        <taxon>Metazoa</taxon>
        <taxon>Ecdysozoa</taxon>
        <taxon>Arthropoda</taxon>
        <taxon>Crustacea</taxon>
        <taxon>Multicrustacea</taxon>
        <taxon>Malacostraca</taxon>
        <taxon>Eumalacostraca</taxon>
        <taxon>Eucarida</taxon>
        <taxon>Decapoda</taxon>
        <taxon>Pleocyemata</taxon>
        <taxon>Brachyura</taxon>
        <taxon>Eubrachyura</taxon>
        <taxon>Portunoidea</taxon>
        <taxon>Portunidae</taxon>
        <taxon>Portuninae</taxon>
        <taxon>Portunus</taxon>
    </lineage>
</organism>
<evidence type="ECO:0000313" key="1">
    <source>
        <dbReference type="EMBL" id="MPC24805.1"/>
    </source>
</evidence>
<evidence type="ECO:0000313" key="2">
    <source>
        <dbReference type="Proteomes" id="UP000324222"/>
    </source>
</evidence>
<sequence length="112" mass="12219">MQGEGGEGIVAAGEGGEGREAGHIQADLKVGLVKHDTPRFGWVLLNGCIGTTMWRNQSEAEEDLAPLISHSQNSQCLLHHFPAILAVFSDHCTHYCFFLFPHIASTLPLSFF</sequence>
<dbReference type="AlphaFoldDB" id="A0A5B7DU30"/>
<accession>A0A5B7DU30</accession>
<proteinExistence type="predicted"/>
<gene>
    <name evidence="1" type="ORF">E2C01_017899</name>
</gene>